<dbReference type="GO" id="GO:0005886">
    <property type="term" value="C:plasma membrane"/>
    <property type="evidence" value="ECO:0007669"/>
    <property type="project" value="TreeGrafter"/>
</dbReference>
<dbReference type="GO" id="GO:0022857">
    <property type="term" value="F:transmembrane transporter activity"/>
    <property type="evidence" value="ECO:0007669"/>
    <property type="project" value="TreeGrafter"/>
</dbReference>
<dbReference type="InterPro" id="IPR025662">
    <property type="entry name" value="Sigma_54_int_dom_ATP-bd_1"/>
</dbReference>
<dbReference type="InterPro" id="IPR003593">
    <property type="entry name" value="AAA+_ATPase"/>
</dbReference>
<feature type="domain" description="ABC transporter" evidence="3">
    <location>
        <begin position="5"/>
        <end position="223"/>
    </location>
</feature>
<dbReference type="PROSITE" id="PS50893">
    <property type="entry name" value="ABC_TRANSPORTER_2"/>
    <property type="match status" value="1"/>
</dbReference>
<gene>
    <name evidence="4" type="primary">lolD_3</name>
    <name evidence="4" type="ORF">ERS672216_01809</name>
</gene>
<evidence type="ECO:0000313" key="5">
    <source>
        <dbReference type="Proteomes" id="UP000069632"/>
    </source>
</evidence>
<evidence type="ECO:0000313" key="4">
    <source>
        <dbReference type="EMBL" id="CZE49219.1"/>
    </source>
</evidence>
<dbReference type="PROSITE" id="PS00211">
    <property type="entry name" value="ABC_TRANSPORTER_1"/>
    <property type="match status" value="1"/>
</dbReference>
<dbReference type="EMBL" id="FIZP01000016">
    <property type="protein sequence ID" value="CZE49219.1"/>
    <property type="molecule type" value="Genomic_DNA"/>
</dbReference>
<sequence>MADIITAKNLSLGYERDKPVIKGASFMINTNDFIIITGESGSGKSTLLKSFYGGIDILGGELDVCFYDLNKIATRHLRALRQKLGIVFQDYRLINEWTIEKNVMLPLMIMGYDKNTCKKQSENLLKYVKLGHKIGKYPLELSGGEQQRVAVARAMSHNPQLLLCDEPTGNLDEISSDMVWDFLKAARDSWGACVIVVTHRAPSTLKFDFRHFEIKEGRVIERH</sequence>
<dbReference type="Proteomes" id="UP000069632">
    <property type="component" value="Unassembled WGS sequence"/>
</dbReference>
<dbReference type="GO" id="GO:0016887">
    <property type="term" value="F:ATP hydrolysis activity"/>
    <property type="evidence" value="ECO:0007669"/>
    <property type="project" value="InterPro"/>
</dbReference>
<keyword evidence="1" id="KW-0547">Nucleotide-binding</keyword>
<dbReference type="EC" id="3.6.3.-" evidence="4"/>
<dbReference type="OrthoDB" id="9809450at2"/>
<dbReference type="SUPFAM" id="SSF52540">
    <property type="entry name" value="P-loop containing nucleoside triphosphate hydrolases"/>
    <property type="match status" value="1"/>
</dbReference>
<dbReference type="InterPro" id="IPR015854">
    <property type="entry name" value="ABC_transpr_LolD-like"/>
</dbReference>
<dbReference type="GO" id="GO:0005524">
    <property type="term" value="F:ATP binding"/>
    <property type="evidence" value="ECO:0007669"/>
    <property type="project" value="UniProtKB-KW"/>
</dbReference>
<dbReference type="PANTHER" id="PTHR24220:SF86">
    <property type="entry name" value="ABC TRANSPORTER ABCH.1"/>
    <property type="match status" value="1"/>
</dbReference>
<proteinExistence type="predicted"/>
<evidence type="ECO:0000256" key="1">
    <source>
        <dbReference type="ARBA" id="ARBA00022741"/>
    </source>
</evidence>
<accession>A0A128EJX3</accession>
<dbReference type="Pfam" id="PF00005">
    <property type="entry name" value="ABC_tran"/>
    <property type="match status" value="1"/>
</dbReference>
<dbReference type="PANTHER" id="PTHR24220">
    <property type="entry name" value="IMPORT ATP-BINDING PROTEIN"/>
    <property type="match status" value="1"/>
</dbReference>
<keyword evidence="4" id="KW-0378">Hydrolase</keyword>
<dbReference type="PROSITE" id="PS00675">
    <property type="entry name" value="SIGMA54_INTERACT_1"/>
    <property type="match status" value="1"/>
</dbReference>
<dbReference type="AlphaFoldDB" id="A0A128EJX3"/>
<dbReference type="InterPro" id="IPR003439">
    <property type="entry name" value="ABC_transporter-like_ATP-bd"/>
</dbReference>
<keyword evidence="2 4" id="KW-0067">ATP-binding</keyword>
<protein>
    <submittedName>
        <fullName evidence="4">Lipoprotein-releasing system ATP-binding protein LolD</fullName>
        <ecNumber evidence="4">3.6.3.-</ecNumber>
    </submittedName>
</protein>
<evidence type="ECO:0000259" key="3">
    <source>
        <dbReference type="PROSITE" id="PS50893"/>
    </source>
</evidence>
<keyword evidence="5" id="KW-1185">Reference proteome</keyword>
<name>A0A128EJX3_9BACT</name>
<reference evidence="4 5" key="1">
    <citation type="submission" date="2016-02" db="EMBL/GenBank/DDBJ databases">
        <authorList>
            <consortium name="Pathogen Informatics"/>
        </authorList>
    </citation>
    <scope>NUCLEOTIDE SEQUENCE [LARGE SCALE GENOMIC DNA]</scope>
    <source>
        <strain evidence="4 5">RC20</strain>
    </source>
</reference>
<dbReference type="RefSeq" id="WP_075494965.1">
    <property type="nucleotide sequence ID" value="NZ_CP053844.1"/>
</dbReference>
<keyword evidence="4" id="KW-0449">Lipoprotein</keyword>
<evidence type="ECO:0000256" key="2">
    <source>
        <dbReference type="ARBA" id="ARBA00022840"/>
    </source>
</evidence>
<dbReference type="Gene3D" id="3.40.50.300">
    <property type="entry name" value="P-loop containing nucleotide triphosphate hydrolases"/>
    <property type="match status" value="1"/>
</dbReference>
<dbReference type="SMART" id="SM00382">
    <property type="entry name" value="AAA"/>
    <property type="match status" value="1"/>
</dbReference>
<dbReference type="InterPro" id="IPR017871">
    <property type="entry name" value="ABC_transporter-like_CS"/>
</dbReference>
<organism evidence="4 5">
    <name type="scientific">Campylobacter geochelonis</name>
    <dbReference type="NCBI Taxonomy" id="1780362"/>
    <lineage>
        <taxon>Bacteria</taxon>
        <taxon>Pseudomonadati</taxon>
        <taxon>Campylobacterota</taxon>
        <taxon>Epsilonproteobacteria</taxon>
        <taxon>Campylobacterales</taxon>
        <taxon>Campylobacteraceae</taxon>
        <taxon>Campylobacter</taxon>
    </lineage>
</organism>
<dbReference type="InterPro" id="IPR027417">
    <property type="entry name" value="P-loop_NTPase"/>
</dbReference>